<dbReference type="GO" id="GO:0003677">
    <property type="term" value="F:DNA binding"/>
    <property type="evidence" value="ECO:0007669"/>
    <property type="project" value="UniProtKB-KW"/>
</dbReference>
<dbReference type="Pfam" id="PF00717">
    <property type="entry name" value="Peptidase_S24"/>
    <property type="match status" value="1"/>
</dbReference>
<reference evidence="5 6" key="1">
    <citation type="submission" date="2019-06" db="EMBL/GenBank/DDBJ databases">
        <title>Vibrio cholerae phylogeny based on whole-genome sequencing reveals genetic diversity and population strucutre.</title>
        <authorList>
            <person name="Zhiqiu Y."/>
            <person name="Bin L."/>
            <person name="Lingyan J."/>
        </authorList>
    </citation>
    <scope>NUCLEOTIDE SEQUENCE [LARGE SCALE GENOMIC DNA]</scope>
    <source>
        <strain evidence="5 6">N2814</strain>
    </source>
</reference>
<evidence type="ECO:0000313" key="6">
    <source>
        <dbReference type="Proteomes" id="UP000323819"/>
    </source>
</evidence>
<evidence type="ECO:0000256" key="2">
    <source>
        <dbReference type="ARBA" id="ARBA00023125"/>
    </source>
</evidence>
<accession>A0ABD7SRP0</accession>
<dbReference type="InterPro" id="IPR015927">
    <property type="entry name" value="Peptidase_S24_S26A/B/C"/>
</dbReference>
<dbReference type="SUPFAM" id="SSF47413">
    <property type="entry name" value="lambda repressor-like DNA-binding domains"/>
    <property type="match status" value="1"/>
</dbReference>
<dbReference type="SMART" id="SM00530">
    <property type="entry name" value="HTH_XRE"/>
    <property type="match status" value="1"/>
</dbReference>
<protein>
    <submittedName>
        <fullName evidence="5">Helix-turn-helix transcriptional regulator</fullName>
    </submittedName>
</protein>
<evidence type="ECO:0000313" key="5">
    <source>
        <dbReference type="EMBL" id="TXX67472.1"/>
    </source>
</evidence>
<dbReference type="EMBL" id="VSIJ01000002">
    <property type="protein sequence ID" value="TXX67472.1"/>
    <property type="molecule type" value="Genomic_DNA"/>
</dbReference>
<evidence type="ECO:0000256" key="3">
    <source>
        <dbReference type="ARBA" id="ARBA00023163"/>
    </source>
</evidence>
<dbReference type="InterPro" id="IPR001387">
    <property type="entry name" value="Cro/C1-type_HTH"/>
</dbReference>
<evidence type="ECO:0000256" key="1">
    <source>
        <dbReference type="ARBA" id="ARBA00023015"/>
    </source>
</evidence>
<gene>
    <name evidence="5" type="ORF">FXF03_00445</name>
</gene>
<comment type="caution">
    <text evidence="5">The sequence shown here is derived from an EMBL/GenBank/DDBJ whole genome shotgun (WGS) entry which is preliminary data.</text>
</comment>
<dbReference type="Proteomes" id="UP000323819">
    <property type="component" value="Unassembled WGS sequence"/>
</dbReference>
<dbReference type="RefSeq" id="WP_148521205.1">
    <property type="nucleotide sequence ID" value="NZ_JACYSN010000019.1"/>
</dbReference>
<dbReference type="InterPro" id="IPR036286">
    <property type="entry name" value="LexA/Signal_pep-like_sf"/>
</dbReference>
<sequence>MSLIGKNIKKHRERLGLSQEKLGEAVGVTKSTISQWELGKVDPKRSNIKKLSEVFSVMPNVLEESQDDDDIKKIPFYKNVFASAGNGHTCDDEQFELVPVANLPKSNHKHLFCIQATGDSMEPVLRHGSKIIIDTSQQTIVDGKMYVFCVGEAVRVKLFSHEKDGLKISSYNKDYPDEFYAAEELNALRIIGKVVFHSTKID</sequence>
<dbReference type="Pfam" id="PF01381">
    <property type="entry name" value="HTH_3"/>
    <property type="match status" value="1"/>
</dbReference>
<dbReference type="Gene3D" id="2.10.109.10">
    <property type="entry name" value="Umud Fragment, subunit A"/>
    <property type="match status" value="1"/>
</dbReference>
<dbReference type="SUPFAM" id="SSF51306">
    <property type="entry name" value="LexA/Signal peptidase"/>
    <property type="match status" value="1"/>
</dbReference>
<dbReference type="Gene3D" id="1.10.260.40">
    <property type="entry name" value="lambda repressor-like DNA-binding domains"/>
    <property type="match status" value="1"/>
</dbReference>
<dbReference type="PANTHER" id="PTHR40661">
    <property type="match status" value="1"/>
</dbReference>
<organism evidence="5 6">
    <name type="scientific">Vibrio cholerae</name>
    <dbReference type="NCBI Taxonomy" id="666"/>
    <lineage>
        <taxon>Bacteria</taxon>
        <taxon>Pseudomonadati</taxon>
        <taxon>Pseudomonadota</taxon>
        <taxon>Gammaproteobacteria</taxon>
        <taxon>Vibrionales</taxon>
        <taxon>Vibrionaceae</taxon>
        <taxon>Vibrio</taxon>
    </lineage>
</organism>
<keyword evidence="1" id="KW-0805">Transcription regulation</keyword>
<dbReference type="PANTHER" id="PTHR40661:SF3">
    <property type="entry name" value="FELS-1 PROPHAGE TRANSCRIPTIONAL REGULATOR"/>
    <property type="match status" value="1"/>
</dbReference>
<keyword evidence="2" id="KW-0238">DNA-binding</keyword>
<dbReference type="CDD" id="cd00093">
    <property type="entry name" value="HTH_XRE"/>
    <property type="match status" value="1"/>
</dbReference>
<name>A0ABD7SRP0_VIBCL</name>
<dbReference type="PROSITE" id="PS50943">
    <property type="entry name" value="HTH_CROC1"/>
    <property type="match status" value="1"/>
</dbReference>
<evidence type="ECO:0000259" key="4">
    <source>
        <dbReference type="PROSITE" id="PS50943"/>
    </source>
</evidence>
<dbReference type="AlphaFoldDB" id="A0ABD7SRP0"/>
<keyword evidence="3" id="KW-0804">Transcription</keyword>
<dbReference type="CDD" id="cd06529">
    <property type="entry name" value="S24_LexA-like"/>
    <property type="match status" value="1"/>
</dbReference>
<dbReference type="InterPro" id="IPR010982">
    <property type="entry name" value="Lambda_DNA-bd_dom_sf"/>
</dbReference>
<proteinExistence type="predicted"/>
<feature type="domain" description="HTH cro/C1-type" evidence="4">
    <location>
        <begin position="8"/>
        <end position="62"/>
    </location>
</feature>
<dbReference type="InterPro" id="IPR039418">
    <property type="entry name" value="LexA-like"/>
</dbReference>